<protein>
    <submittedName>
        <fullName evidence="8">Uncharacterized protein</fullName>
    </submittedName>
</protein>
<name>A0A0D2WIT5_CAPO3</name>
<dbReference type="Proteomes" id="UP000008743">
    <property type="component" value="Unassembled WGS sequence"/>
</dbReference>
<dbReference type="PANTHER" id="PTHR11923:SF51">
    <property type="entry name" value="LYSOSOME MEMBRANE PROTEIN 2"/>
    <property type="match status" value="1"/>
</dbReference>
<evidence type="ECO:0000256" key="7">
    <source>
        <dbReference type="SAM" id="Phobius"/>
    </source>
</evidence>
<accession>A0A0D2WIT5</accession>
<reference evidence="9" key="1">
    <citation type="submission" date="2011-02" db="EMBL/GenBank/DDBJ databases">
        <title>The Genome Sequence of Capsaspora owczarzaki ATCC 30864.</title>
        <authorList>
            <person name="Russ C."/>
            <person name="Cuomo C."/>
            <person name="Burger G."/>
            <person name="Gray M.W."/>
            <person name="Holland P.W.H."/>
            <person name="King N."/>
            <person name="Lang F.B.F."/>
            <person name="Roger A.J."/>
            <person name="Ruiz-Trillo I."/>
            <person name="Young S.K."/>
            <person name="Zeng Q."/>
            <person name="Gargeya S."/>
            <person name="Alvarado L."/>
            <person name="Berlin A."/>
            <person name="Chapman S.B."/>
            <person name="Chen Z."/>
            <person name="Freedman E."/>
            <person name="Gellesch M."/>
            <person name="Goldberg J."/>
            <person name="Griggs A."/>
            <person name="Gujja S."/>
            <person name="Heilman E."/>
            <person name="Heiman D."/>
            <person name="Howarth C."/>
            <person name="Mehta T."/>
            <person name="Neiman D."/>
            <person name="Pearson M."/>
            <person name="Roberts A."/>
            <person name="Saif S."/>
            <person name="Shea T."/>
            <person name="Shenoy N."/>
            <person name="Sisk P."/>
            <person name="Stolte C."/>
            <person name="Sykes S."/>
            <person name="White J."/>
            <person name="Yandava C."/>
            <person name="Haas B."/>
            <person name="Nusbaum C."/>
            <person name="Birren B."/>
        </authorList>
    </citation>
    <scope>NUCLEOTIDE SEQUENCE</scope>
    <source>
        <strain evidence="9">ATCC 30864</strain>
    </source>
</reference>
<evidence type="ECO:0000256" key="5">
    <source>
        <dbReference type="ARBA" id="ARBA00023136"/>
    </source>
</evidence>
<dbReference type="GO" id="GO:0005044">
    <property type="term" value="F:scavenger receptor activity"/>
    <property type="evidence" value="ECO:0007669"/>
    <property type="project" value="TreeGrafter"/>
</dbReference>
<dbReference type="STRING" id="595528.A0A0D2WIT5"/>
<comment type="subcellular location">
    <subcellularLocation>
        <location evidence="1">Membrane</location>
    </subcellularLocation>
</comment>
<keyword evidence="3 7" id="KW-0812">Transmembrane</keyword>
<organism evidence="8 9">
    <name type="scientific">Capsaspora owczarzaki (strain ATCC 30864)</name>
    <dbReference type="NCBI Taxonomy" id="595528"/>
    <lineage>
        <taxon>Eukaryota</taxon>
        <taxon>Filasterea</taxon>
        <taxon>Capsaspora</taxon>
    </lineage>
</organism>
<evidence type="ECO:0000256" key="1">
    <source>
        <dbReference type="ARBA" id="ARBA00004370"/>
    </source>
</evidence>
<feature type="transmembrane region" description="Helical" evidence="7">
    <location>
        <begin position="630"/>
        <end position="654"/>
    </location>
</feature>
<evidence type="ECO:0000313" key="8">
    <source>
        <dbReference type="EMBL" id="KJE89820.1"/>
    </source>
</evidence>
<dbReference type="AlphaFoldDB" id="A0A0D2WIT5"/>
<evidence type="ECO:0000256" key="4">
    <source>
        <dbReference type="ARBA" id="ARBA00022989"/>
    </source>
</evidence>
<evidence type="ECO:0000256" key="6">
    <source>
        <dbReference type="ARBA" id="ARBA00023180"/>
    </source>
</evidence>
<dbReference type="PANTHER" id="PTHR11923">
    <property type="entry name" value="SCAVENGER RECEPTOR CLASS B TYPE-1 SR-B1"/>
    <property type="match status" value="1"/>
</dbReference>
<sequence length="687" mass="73784">MDVTTFAAVVGGYFGLAALPKADLAAIYSPLFLPYTTEAAAAAGSAFSTFKDFTSQQLLFAQLGGAALTQGDSLLESSLFLATVQQLQDGGAVIPIPQTYIDNDDGKYWIEPFLYNLNVWAPANYLGFAAQYNLQAGGNYKSGVYLSLAQTGALINILTTYTSSAFGLIGAASYPLSKAGEQIGNLVTAGLTADAVGYTNSVTPACGMGPPTTAAAVQSAIITILVAGDFGSTACRDAIIGTGSGTALIGFMAAIKTALTNANNQWTAWGLNLSSLGPTTTAPDAMASSTFRIAFHALMLVDYFQKNFFLITGEFLTGDQRNDGLIIHRSALEIMSGAHYAIAPGGTAAGFLWNSFRTPYSPTADLNKYSRGIADINTVNTYVEYEGATQLAANYFPRMTAEKPELRNIRGFDYTQFVPAEKTVIMVDVDKPRYNHYDVFLEPASRTFRLFYQNKDDDILGVKCNRFAVSTDELTLETGNFGNNKYYGSSFDGAQYGGNTNPFHSFVSRPYYLYGNDIYDLYPDFETEASPSKHETTICIEPLTGATVDGSLNFMGSLGLDKTGFTASSRFAFGYDLNSTYLIDQSQMYDDTNPVLQPPLPLYWYTQTATLNEATADALKSSLYGATKGAYAALIVGIVLGSILVIVGIVLLVLHKKEGGLGKTESTAEMLKSPAFAPEVNNPTYER</sequence>
<proteinExistence type="inferred from homology"/>
<dbReference type="PhylomeDB" id="A0A0D2WIT5"/>
<evidence type="ECO:0000256" key="3">
    <source>
        <dbReference type="ARBA" id="ARBA00022692"/>
    </source>
</evidence>
<dbReference type="InParanoid" id="A0A0D2WIT5"/>
<keyword evidence="6" id="KW-0325">Glycoprotein</keyword>
<gene>
    <name evidence="8" type="ORF">CAOG_001241</name>
</gene>
<keyword evidence="9" id="KW-1185">Reference proteome</keyword>
<dbReference type="InterPro" id="IPR002159">
    <property type="entry name" value="CD36_fam"/>
</dbReference>
<keyword evidence="4 7" id="KW-1133">Transmembrane helix</keyword>
<comment type="similarity">
    <text evidence="2">Belongs to the CD36 family.</text>
</comment>
<dbReference type="Pfam" id="PF01130">
    <property type="entry name" value="CD36"/>
    <property type="match status" value="1"/>
</dbReference>
<evidence type="ECO:0000256" key="2">
    <source>
        <dbReference type="ARBA" id="ARBA00010532"/>
    </source>
</evidence>
<dbReference type="EMBL" id="KE346361">
    <property type="protein sequence ID" value="KJE89820.1"/>
    <property type="molecule type" value="Genomic_DNA"/>
</dbReference>
<keyword evidence="5 7" id="KW-0472">Membrane</keyword>
<dbReference type="GO" id="GO:0016020">
    <property type="term" value="C:membrane"/>
    <property type="evidence" value="ECO:0007669"/>
    <property type="project" value="UniProtKB-SubCell"/>
</dbReference>
<dbReference type="GO" id="GO:0005737">
    <property type="term" value="C:cytoplasm"/>
    <property type="evidence" value="ECO:0007669"/>
    <property type="project" value="TreeGrafter"/>
</dbReference>
<evidence type="ECO:0000313" key="9">
    <source>
        <dbReference type="Proteomes" id="UP000008743"/>
    </source>
</evidence>